<dbReference type="RefSeq" id="WP_052221319.1">
    <property type="nucleotide sequence ID" value="NZ_LHUR01000022.1"/>
</dbReference>
<dbReference type="InterPro" id="IPR012347">
    <property type="entry name" value="Ferritin-like"/>
</dbReference>
<proteinExistence type="predicted"/>
<evidence type="ECO:0000313" key="1">
    <source>
        <dbReference type="EMBL" id="KOA19681.1"/>
    </source>
</evidence>
<comment type="caution">
    <text evidence="1">The sequence shown here is derived from an EMBL/GenBank/DDBJ whole genome shotgun (WGS) entry which is preliminary data.</text>
</comment>
<evidence type="ECO:0000313" key="2">
    <source>
        <dbReference type="Proteomes" id="UP000037043"/>
    </source>
</evidence>
<dbReference type="Proteomes" id="UP000037043">
    <property type="component" value="Unassembled WGS sequence"/>
</dbReference>
<dbReference type="STRING" id="36844.SAMN04488501_102224"/>
<reference evidence="2" key="1">
    <citation type="submission" date="2015-08" db="EMBL/GenBank/DDBJ databases">
        <title>Genome sequence of the strict anaerobe Clostridium homopropionicum LuHBu1 (DSM 5847T).</title>
        <authorList>
            <person name="Poehlein A."/>
            <person name="Beck M."/>
            <person name="Schiel-Bengelsdorf B."/>
            <person name="Bengelsdorf F.R."/>
            <person name="Daniel R."/>
            <person name="Duerre P."/>
        </authorList>
    </citation>
    <scope>NUCLEOTIDE SEQUENCE [LARGE SCALE GENOMIC DNA]</scope>
    <source>
        <strain evidence="2">DSM 5847</strain>
    </source>
</reference>
<dbReference type="PATRIC" id="fig|1121318.3.peg.1785"/>
<organism evidence="1 2">
    <name type="scientific">Clostridium homopropionicum DSM 5847</name>
    <dbReference type="NCBI Taxonomy" id="1121318"/>
    <lineage>
        <taxon>Bacteria</taxon>
        <taxon>Bacillati</taxon>
        <taxon>Bacillota</taxon>
        <taxon>Clostridia</taxon>
        <taxon>Eubacteriales</taxon>
        <taxon>Clostridiaceae</taxon>
        <taxon>Clostridium</taxon>
    </lineage>
</organism>
<gene>
    <name evidence="1" type="ORF">CLHOM_17700</name>
</gene>
<accession>A0A0L6Z9P2</accession>
<dbReference type="EMBL" id="LHUR01000022">
    <property type="protein sequence ID" value="KOA19681.1"/>
    <property type="molecule type" value="Genomic_DNA"/>
</dbReference>
<dbReference type="AlphaFoldDB" id="A0A0L6Z9P2"/>
<protein>
    <submittedName>
        <fullName evidence="1">Uncharacterized protein</fullName>
    </submittedName>
</protein>
<keyword evidence="2" id="KW-1185">Reference proteome</keyword>
<dbReference type="Gene3D" id="1.20.1260.10">
    <property type="match status" value="1"/>
</dbReference>
<name>A0A0L6Z9P2_9CLOT</name>
<sequence>MENTQLASHEAIEIREFISQEMLGIKKVSASLNMVNDQELKNFMQDSIASKKTTLQNIQSTLGFNAK</sequence>